<feature type="domain" description="Nudix hydrolase" evidence="5">
    <location>
        <begin position="28"/>
        <end position="156"/>
    </location>
</feature>
<evidence type="ECO:0000256" key="4">
    <source>
        <dbReference type="SAM" id="MobiDB-lite"/>
    </source>
</evidence>
<organism evidence="6 7">
    <name type="scientific">Desmospora activa DSM 45169</name>
    <dbReference type="NCBI Taxonomy" id="1121389"/>
    <lineage>
        <taxon>Bacteria</taxon>
        <taxon>Bacillati</taxon>
        <taxon>Bacillota</taxon>
        <taxon>Bacilli</taxon>
        <taxon>Bacillales</taxon>
        <taxon>Thermoactinomycetaceae</taxon>
        <taxon>Desmospora</taxon>
    </lineage>
</organism>
<dbReference type="PROSITE" id="PS00893">
    <property type="entry name" value="NUDIX_BOX"/>
    <property type="match status" value="1"/>
</dbReference>
<evidence type="ECO:0000256" key="1">
    <source>
        <dbReference type="ARBA" id="ARBA00005582"/>
    </source>
</evidence>
<dbReference type="Pfam" id="PF00293">
    <property type="entry name" value="NUDIX"/>
    <property type="match status" value="1"/>
</dbReference>
<evidence type="ECO:0000256" key="2">
    <source>
        <dbReference type="ARBA" id="ARBA00022801"/>
    </source>
</evidence>
<name>A0A2T4ZDI5_9BACL</name>
<dbReference type="SUPFAM" id="SSF55811">
    <property type="entry name" value="Nudix"/>
    <property type="match status" value="1"/>
</dbReference>
<accession>A0A2T4ZDI5</accession>
<dbReference type="PANTHER" id="PTHR43736:SF1">
    <property type="entry name" value="DIHYDRONEOPTERIN TRIPHOSPHATE DIPHOSPHATASE"/>
    <property type="match status" value="1"/>
</dbReference>
<reference evidence="6 7" key="1">
    <citation type="submission" date="2018-04" db="EMBL/GenBank/DDBJ databases">
        <title>Genomic Encyclopedia of Archaeal and Bacterial Type Strains, Phase II (KMG-II): from individual species to whole genera.</title>
        <authorList>
            <person name="Goeker M."/>
        </authorList>
    </citation>
    <scope>NUCLEOTIDE SEQUENCE [LARGE SCALE GENOMIC DNA]</scope>
    <source>
        <strain evidence="6 7">DSM 45169</strain>
    </source>
</reference>
<dbReference type="Gene3D" id="3.90.79.10">
    <property type="entry name" value="Nucleoside Triphosphate Pyrophosphohydrolase"/>
    <property type="match status" value="1"/>
</dbReference>
<comment type="similarity">
    <text evidence="1 3">Belongs to the Nudix hydrolase family.</text>
</comment>
<dbReference type="PRINTS" id="PR00502">
    <property type="entry name" value="NUDIXFAMILY"/>
</dbReference>
<evidence type="ECO:0000259" key="5">
    <source>
        <dbReference type="PROSITE" id="PS51462"/>
    </source>
</evidence>
<comment type="caution">
    <text evidence="6">The sequence shown here is derived from an EMBL/GenBank/DDBJ whole genome shotgun (WGS) entry which is preliminary data.</text>
</comment>
<protein>
    <submittedName>
        <fullName evidence="6">8-oxo-dGTP diphosphatase</fullName>
    </submittedName>
</protein>
<dbReference type="Proteomes" id="UP000241639">
    <property type="component" value="Unassembled WGS sequence"/>
</dbReference>
<dbReference type="PROSITE" id="PS51462">
    <property type="entry name" value="NUDIX"/>
    <property type="match status" value="1"/>
</dbReference>
<proteinExistence type="inferred from homology"/>
<feature type="region of interest" description="Disordered" evidence="4">
    <location>
        <begin position="1"/>
        <end position="26"/>
    </location>
</feature>
<keyword evidence="7" id="KW-1185">Reference proteome</keyword>
<dbReference type="InterPro" id="IPR020476">
    <property type="entry name" value="Nudix_hydrolase"/>
</dbReference>
<dbReference type="EMBL" id="PZZP01000001">
    <property type="protein sequence ID" value="PTM59922.1"/>
    <property type="molecule type" value="Genomic_DNA"/>
</dbReference>
<gene>
    <name evidence="6" type="ORF">C8J48_2559</name>
</gene>
<sequence length="161" mass="18606">MHGHPEHSSVSDDDPRTKGSGEDDMKKPYKIAAKAIVFDGDRVLVLRKSPAERSARDTHGWDFPGGGLEPSEPLMEALYREVLEETGLQMKVIGPAYIYDDIQEEKHLIIIKFACHQPVGQIRLSSEHESYQWTRMSELSQSPYPEWMKEEIRRAYRIYME</sequence>
<dbReference type="InterPro" id="IPR000086">
    <property type="entry name" value="NUDIX_hydrolase_dom"/>
</dbReference>
<evidence type="ECO:0000313" key="7">
    <source>
        <dbReference type="Proteomes" id="UP000241639"/>
    </source>
</evidence>
<dbReference type="InterPro" id="IPR020084">
    <property type="entry name" value="NUDIX_hydrolase_CS"/>
</dbReference>
<dbReference type="CDD" id="cd04699">
    <property type="entry name" value="NUDIX_MutT_Nudt1"/>
    <property type="match status" value="1"/>
</dbReference>
<dbReference type="GO" id="GO:0016787">
    <property type="term" value="F:hydrolase activity"/>
    <property type="evidence" value="ECO:0007669"/>
    <property type="project" value="UniProtKB-KW"/>
</dbReference>
<dbReference type="PANTHER" id="PTHR43736">
    <property type="entry name" value="ADP-RIBOSE PYROPHOSPHATASE"/>
    <property type="match status" value="1"/>
</dbReference>
<keyword evidence="2 3" id="KW-0378">Hydrolase</keyword>
<evidence type="ECO:0000313" key="6">
    <source>
        <dbReference type="EMBL" id="PTM59922.1"/>
    </source>
</evidence>
<evidence type="ECO:0000256" key="3">
    <source>
        <dbReference type="RuleBase" id="RU003476"/>
    </source>
</evidence>
<dbReference type="AlphaFoldDB" id="A0A2T4ZDI5"/>
<dbReference type="InterPro" id="IPR015797">
    <property type="entry name" value="NUDIX_hydrolase-like_dom_sf"/>
</dbReference>